<dbReference type="InterPro" id="IPR029058">
    <property type="entry name" value="AB_hydrolase_fold"/>
</dbReference>
<keyword evidence="4" id="KW-1185">Reference proteome</keyword>
<accession>A0A517T453</accession>
<proteinExistence type="predicted"/>
<protein>
    <submittedName>
        <fullName evidence="3">Endo-1,4-beta-xylanase Z</fullName>
        <ecNumber evidence="3">3.2.1.8</ecNumber>
    </submittedName>
</protein>
<dbReference type="EC" id="3.2.1.8" evidence="3"/>
<dbReference type="Pfam" id="PF00756">
    <property type="entry name" value="Esterase"/>
    <property type="match status" value="1"/>
</dbReference>
<dbReference type="Proteomes" id="UP000319976">
    <property type="component" value="Chromosome"/>
</dbReference>
<dbReference type="SUPFAM" id="SSF53474">
    <property type="entry name" value="alpha/beta-Hydrolases"/>
    <property type="match status" value="1"/>
</dbReference>
<feature type="signal peptide" evidence="2">
    <location>
        <begin position="1"/>
        <end position="21"/>
    </location>
</feature>
<evidence type="ECO:0000256" key="1">
    <source>
        <dbReference type="SAM" id="MobiDB-lite"/>
    </source>
</evidence>
<name>A0A517T453_9PLAN</name>
<dbReference type="KEGG" id="chya:V22_03750"/>
<dbReference type="InterPro" id="IPR050583">
    <property type="entry name" value="Mycobacterial_A85_antigen"/>
</dbReference>
<dbReference type="AlphaFoldDB" id="A0A517T453"/>
<keyword evidence="2" id="KW-0732">Signal</keyword>
<dbReference type="RefSeq" id="WP_145259250.1">
    <property type="nucleotide sequence ID" value="NZ_CP036316.1"/>
</dbReference>
<keyword evidence="3" id="KW-0119">Carbohydrate metabolism</keyword>
<reference evidence="3 4" key="1">
    <citation type="submission" date="2019-02" db="EMBL/GenBank/DDBJ databases">
        <title>Deep-cultivation of Planctomycetes and their phenomic and genomic characterization uncovers novel biology.</title>
        <authorList>
            <person name="Wiegand S."/>
            <person name="Jogler M."/>
            <person name="Boedeker C."/>
            <person name="Pinto D."/>
            <person name="Vollmers J."/>
            <person name="Rivas-Marin E."/>
            <person name="Kohn T."/>
            <person name="Peeters S.H."/>
            <person name="Heuer A."/>
            <person name="Rast P."/>
            <person name="Oberbeckmann S."/>
            <person name="Bunk B."/>
            <person name="Jeske O."/>
            <person name="Meyerdierks A."/>
            <person name="Storesund J.E."/>
            <person name="Kallscheuer N."/>
            <person name="Luecker S."/>
            <person name="Lage O.M."/>
            <person name="Pohl T."/>
            <person name="Merkel B.J."/>
            <person name="Hornburger P."/>
            <person name="Mueller R.-W."/>
            <person name="Bruemmer F."/>
            <person name="Labrenz M."/>
            <person name="Spormann A.M."/>
            <person name="Op den Camp H."/>
            <person name="Overmann J."/>
            <person name="Amann R."/>
            <person name="Jetten M.S.M."/>
            <person name="Mascher T."/>
            <person name="Medema M.H."/>
            <person name="Devos D.P."/>
            <person name="Kaster A.-K."/>
            <person name="Ovreas L."/>
            <person name="Rohde M."/>
            <person name="Galperin M.Y."/>
            <person name="Jogler C."/>
        </authorList>
    </citation>
    <scope>NUCLEOTIDE SEQUENCE [LARGE SCALE GENOMIC DNA]</scope>
    <source>
        <strain evidence="3 4">V22</strain>
    </source>
</reference>
<gene>
    <name evidence="3" type="primary">xynZ</name>
    <name evidence="3" type="ORF">V22_03750</name>
</gene>
<keyword evidence="3" id="KW-0326">Glycosidase</keyword>
<feature type="chain" id="PRO_5021932473" evidence="2">
    <location>
        <begin position="22"/>
        <end position="293"/>
    </location>
</feature>
<feature type="region of interest" description="Disordered" evidence="1">
    <location>
        <begin position="24"/>
        <end position="43"/>
    </location>
</feature>
<evidence type="ECO:0000313" key="4">
    <source>
        <dbReference type="Proteomes" id="UP000319976"/>
    </source>
</evidence>
<keyword evidence="3" id="KW-0378">Hydrolase</keyword>
<keyword evidence="3" id="KW-0624">Polysaccharide degradation</keyword>
<dbReference type="EMBL" id="CP036316">
    <property type="protein sequence ID" value="QDT63157.1"/>
    <property type="molecule type" value="Genomic_DNA"/>
</dbReference>
<organism evidence="3 4">
    <name type="scientific">Calycomorphotria hydatis</name>
    <dbReference type="NCBI Taxonomy" id="2528027"/>
    <lineage>
        <taxon>Bacteria</taxon>
        <taxon>Pseudomonadati</taxon>
        <taxon>Planctomycetota</taxon>
        <taxon>Planctomycetia</taxon>
        <taxon>Planctomycetales</taxon>
        <taxon>Planctomycetaceae</taxon>
        <taxon>Calycomorphotria</taxon>
    </lineage>
</organism>
<dbReference type="Gene3D" id="3.40.50.1820">
    <property type="entry name" value="alpha/beta hydrolase"/>
    <property type="match status" value="1"/>
</dbReference>
<keyword evidence="3" id="KW-0858">Xylan degradation</keyword>
<dbReference type="PANTHER" id="PTHR48098">
    <property type="entry name" value="ENTEROCHELIN ESTERASE-RELATED"/>
    <property type="match status" value="1"/>
</dbReference>
<dbReference type="GO" id="GO:0031176">
    <property type="term" value="F:endo-1,4-beta-xylanase activity"/>
    <property type="evidence" value="ECO:0007669"/>
    <property type="project" value="UniProtKB-EC"/>
</dbReference>
<evidence type="ECO:0000256" key="2">
    <source>
        <dbReference type="SAM" id="SignalP"/>
    </source>
</evidence>
<evidence type="ECO:0000313" key="3">
    <source>
        <dbReference type="EMBL" id="QDT63157.1"/>
    </source>
</evidence>
<dbReference type="InterPro" id="IPR000801">
    <property type="entry name" value="Esterase-like"/>
</dbReference>
<sequence length="293" mass="33330" precursor="true">MHRALHFALFSIVVLVTPATAEETYPTHPDSLRNPDVPRGTVTRNEWNDSKIFPETSRTYWVYVPAQYDGSEPAAVMVVQDGHAYVSEERGYKLPIVFDNLIARGDMPVTIAIMINPGHIGENAPRENGWGKRNHRSIEYDTLSDDYARFLTEEILPEVEKDYRLTNDPEMRAICGDSSGGICAFTVAWERPDAFRKVISHIGSFTNIRGGHVYPAHIRKGDLRPIRVFLQDGSNDLDNPHGNWWLSNQQMAKALAFRDYDYKFVTGEGGHSGKHGAAIFPETLKWVWRDWKE</sequence>
<dbReference type="OrthoDB" id="9775130at2"/>
<dbReference type="PANTHER" id="PTHR48098:SF3">
    <property type="entry name" value="IRON(III) ENTEROBACTIN ESTERASE"/>
    <property type="match status" value="1"/>
</dbReference>
<dbReference type="GO" id="GO:0045493">
    <property type="term" value="P:xylan catabolic process"/>
    <property type="evidence" value="ECO:0007669"/>
    <property type="project" value="UniProtKB-KW"/>
</dbReference>